<evidence type="ECO:0000256" key="5">
    <source>
        <dbReference type="ARBA" id="ARBA00022723"/>
    </source>
</evidence>
<evidence type="ECO:0000313" key="10">
    <source>
        <dbReference type="Proteomes" id="UP000765509"/>
    </source>
</evidence>
<dbReference type="GO" id="GO:0004518">
    <property type="term" value="F:nuclease activity"/>
    <property type="evidence" value="ECO:0007669"/>
    <property type="project" value="UniProtKB-KW"/>
</dbReference>
<keyword evidence="7" id="KW-0539">Nucleus</keyword>
<keyword evidence="6" id="KW-0378">Hydrolase</keyword>
<comment type="caution">
    <text evidence="9">The sequence shown here is derived from an EMBL/GenBank/DDBJ whole genome shotgun (WGS) entry which is preliminary data.</text>
</comment>
<dbReference type="PANTHER" id="PTHR22930:SF85">
    <property type="entry name" value="GH03217P-RELATED"/>
    <property type="match status" value="1"/>
</dbReference>
<evidence type="ECO:0000256" key="6">
    <source>
        <dbReference type="ARBA" id="ARBA00022801"/>
    </source>
</evidence>
<evidence type="ECO:0000313" key="9">
    <source>
        <dbReference type="EMBL" id="MBW0462628.1"/>
    </source>
</evidence>
<accession>A0A9Q3BCJ6</accession>
<organism evidence="9 10">
    <name type="scientific">Austropuccinia psidii MF-1</name>
    <dbReference type="NCBI Taxonomy" id="1389203"/>
    <lineage>
        <taxon>Eukaryota</taxon>
        <taxon>Fungi</taxon>
        <taxon>Dikarya</taxon>
        <taxon>Basidiomycota</taxon>
        <taxon>Pucciniomycotina</taxon>
        <taxon>Pucciniomycetes</taxon>
        <taxon>Pucciniales</taxon>
        <taxon>Sphaerophragmiaceae</taxon>
        <taxon>Austropuccinia</taxon>
    </lineage>
</organism>
<gene>
    <name evidence="9" type="ORF">O181_002343</name>
</gene>
<dbReference type="GO" id="GO:0005634">
    <property type="term" value="C:nucleus"/>
    <property type="evidence" value="ECO:0007669"/>
    <property type="project" value="UniProtKB-SubCell"/>
</dbReference>
<evidence type="ECO:0000256" key="2">
    <source>
        <dbReference type="ARBA" id="ARBA00004123"/>
    </source>
</evidence>
<evidence type="ECO:0000256" key="3">
    <source>
        <dbReference type="ARBA" id="ARBA00006958"/>
    </source>
</evidence>
<feature type="domain" description="DDE Tnp4" evidence="8">
    <location>
        <begin position="203"/>
        <end position="360"/>
    </location>
</feature>
<reference evidence="9" key="1">
    <citation type="submission" date="2021-03" db="EMBL/GenBank/DDBJ databases">
        <title>Draft genome sequence of rust myrtle Austropuccinia psidii MF-1, a brazilian biotype.</title>
        <authorList>
            <person name="Quecine M.C."/>
            <person name="Pachon D.M.R."/>
            <person name="Bonatelli M.L."/>
            <person name="Correr F.H."/>
            <person name="Franceschini L.M."/>
            <person name="Leite T.F."/>
            <person name="Margarido G.R.A."/>
            <person name="Almeida C.A."/>
            <person name="Ferrarezi J.A."/>
            <person name="Labate C.A."/>
        </authorList>
    </citation>
    <scope>NUCLEOTIDE SEQUENCE</scope>
    <source>
        <strain evidence="9">MF-1</strain>
    </source>
</reference>
<protein>
    <recommendedName>
        <fullName evidence="8">DDE Tnp4 domain-containing protein</fullName>
    </recommendedName>
</protein>
<evidence type="ECO:0000259" key="8">
    <source>
        <dbReference type="Pfam" id="PF13359"/>
    </source>
</evidence>
<keyword evidence="5" id="KW-0479">Metal-binding</keyword>
<evidence type="ECO:0000256" key="1">
    <source>
        <dbReference type="ARBA" id="ARBA00001968"/>
    </source>
</evidence>
<dbReference type="GO" id="GO:0016787">
    <property type="term" value="F:hydrolase activity"/>
    <property type="evidence" value="ECO:0007669"/>
    <property type="project" value="UniProtKB-KW"/>
</dbReference>
<evidence type="ECO:0000256" key="4">
    <source>
        <dbReference type="ARBA" id="ARBA00022722"/>
    </source>
</evidence>
<dbReference type="InterPro" id="IPR045249">
    <property type="entry name" value="HARBI1-like"/>
</dbReference>
<comment type="cofactor">
    <cofactor evidence="1">
        <name>a divalent metal cation</name>
        <dbReference type="ChEBI" id="CHEBI:60240"/>
    </cofactor>
</comment>
<keyword evidence="4" id="KW-0540">Nuclease</keyword>
<dbReference type="Proteomes" id="UP000765509">
    <property type="component" value="Unassembled WGS sequence"/>
</dbReference>
<name>A0A9Q3BCJ6_9BASI</name>
<dbReference type="AlphaFoldDB" id="A0A9Q3BCJ6"/>
<dbReference type="InterPro" id="IPR027806">
    <property type="entry name" value="HARBI1_dom"/>
</dbReference>
<keyword evidence="10" id="KW-1185">Reference proteome</keyword>
<sequence>MTRLHSQFHNISLLKNCVNPQYSPFHLLGPTNDLLGTPHASLASCASRQYLWALLMTLNSQYLSRPLSKAPLESFDIDHLFNMRDDDFRKGMRTSKEGFVFIYKKIKNHPVFKNNSTHKQLPISHQLALTLERLGSNGNGGSVGKFACNFQVGRGTVIAITRRVIEAINYYESHYIKWPNQNRRREISQVMKEEGFEGCIGFIDGTTFPLYQKPAWQGEGFFDWKKNYSLNAQILCDCDENITEITTGWPVSCADSMVYRNMGLFINPDRFFDKGQFLLADSAYPLNDHLIPAIWAPAENSRINTDFNFCLAKLRVRNEHAIGILKGQWASLGEMRLQLHGKHDIVQYVNWIKACCILHNMLSQLKDSWAELSEEVRNESLGRFPNEAPSPTAAELQRVVIDRCVIHNYELGVLPIT</sequence>
<dbReference type="EMBL" id="AVOT02000390">
    <property type="protein sequence ID" value="MBW0462628.1"/>
    <property type="molecule type" value="Genomic_DNA"/>
</dbReference>
<dbReference type="Pfam" id="PF13359">
    <property type="entry name" value="DDE_Tnp_4"/>
    <property type="match status" value="1"/>
</dbReference>
<dbReference type="OrthoDB" id="2502344at2759"/>
<comment type="subcellular location">
    <subcellularLocation>
        <location evidence="2">Nucleus</location>
    </subcellularLocation>
</comment>
<comment type="similarity">
    <text evidence="3">Belongs to the HARBI1 family.</text>
</comment>
<evidence type="ECO:0000256" key="7">
    <source>
        <dbReference type="ARBA" id="ARBA00023242"/>
    </source>
</evidence>
<dbReference type="PANTHER" id="PTHR22930">
    <property type="match status" value="1"/>
</dbReference>
<proteinExistence type="inferred from homology"/>
<dbReference type="GO" id="GO:0046872">
    <property type="term" value="F:metal ion binding"/>
    <property type="evidence" value="ECO:0007669"/>
    <property type="project" value="UniProtKB-KW"/>
</dbReference>